<dbReference type="PANTHER" id="PTHR32089:SF114">
    <property type="entry name" value="METHYL-ACCEPTING CHEMOTAXIS PROTEIN MCPB"/>
    <property type="match status" value="1"/>
</dbReference>
<dbReference type="GO" id="GO:0006935">
    <property type="term" value="P:chemotaxis"/>
    <property type="evidence" value="ECO:0007669"/>
    <property type="project" value="UniProtKB-KW"/>
</dbReference>
<dbReference type="SMART" id="SM00283">
    <property type="entry name" value="MA"/>
    <property type="match status" value="1"/>
</dbReference>
<keyword evidence="5 12" id="KW-0812">Transmembrane</keyword>
<evidence type="ECO:0000256" key="11">
    <source>
        <dbReference type="SAM" id="MobiDB-lite"/>
    </source>
</evidence>
<evidence type="ECO:0000256" key="4">
    <source>
        <dbReference type="ARBA" id="ARBA00022500"/>
    </source>
</evidence>
<evidence type="ECO:0000259" key="14">
    <source>
        <dbReference type="PROSITE" id="PS50885"/>
    </source>
</evidence>
<evidence type="ECO:0000256" key="2">
    <source>
        <dbReference type="ARBA" id="ARBA00022475"/>
    </source>
</evidence>
<feature type="domain" description="HAMP" evidence="14">
    <location>
        <begin position="324"/>
        <end position="376"/>
    </location>
</feature>
<comment type="subcellular location">
    <subcellularLocation>
        <location evidence="1">Cell membrane</location>
        <topology evidence="1">Multi-pass membrane protein</topology>
    </subcellularLocation>
</comment>
<dbReference type="CDD" id="cd18773">
    <property type="entry name" value="PDC1_HK_sensor"/>
    <property type="match status" value="1"/>
</dbReference>
<dbReference type="Gene3D" id="3.30.450.20">
    <property type="entry name" value="PAS domain"/>
    <property type="match status" value="2"/>
</dbReference>
<evidence type="ECO:0000256" key="10">
    <source>
        <dbReference type="PROSITE-ProRule" id="PRU00284"/>
    </source>
</evidence>
<organism evidence="15 16">
    <name type="scientific">Oceanobacillus chungangensis</name>
    <dbReference type="NCBI Taxonomy" id="1229152"/>
    <lineage>
        <taxon>Bacteria</taxon>
        <taxon>Bacillati</taxon>
        <taxon>Bacillota</taxon>
        <taxon>Bacilli</taxon>
        <taxon>Bacillales</taxon>
        <taxon>Bacillaceae</taxon>
        <taxon>Oceanobacillus</taxon>
    </lineage>
</organism>
<keyword evidence="8 10" id="KW-0807">Transducer</keyword>
<accession>A0A3D8PS95</accession>
<dbReference type="CDD" id="cd06225">
    <property type="entry name" value="HAMP"/>
    <property type="match status" value="1"/>
</dbReference>
<evidence type="ECO:0000256" key="9">
    <source>
        <dbReference type="ARBA" id="ARBA00029447"/>
    </source>
</evidence>
<dbReference type="Pfam" id="PF02743">
    <property type="entry name" value="dCache_1"/>
    <property type="match status" value="1"/>
</dbReference>
<evidence type="ECO:0000256" key="7">
    <source>
        <dbReference type="ARBA" id="ARBA00023136"/>
    </source>
</evidence>
<dbReference type="PROSITE" id="PS50111">
    <property type="entry name" value="CHEMOTAXIS_TRANSDUC_2"/>
    <property type="match status" value="1"/>
</dbReference>
<evidence type="ECO:0000259" key="13">
    <source>
        <dbReference type="PROSITE" id="PS50111"/>
    </source>
</evidence>
<gene>
    <name evidence="15" type="ORF">CWR45_08505</name>
</gene>
<dbReference type="Proteomes" id="UP000256520">
    <property type="component" value="Unassembled WGS sequence"/>
</dbReference>
<keyword evidence="7 12" id="KW-0472">Membrane</keyword>
<dbReference type="InterPro" id="IPR003660">
    <property type="entry name" value="HAMP_dom"/>
</dbReference>
<evidence type="ECO:0000256" key="5">
    <source>
        <dbReference type="ARBA" id="ARBA00022692"/>
    </source>
</evidence>
<dbReference type="SMART" id="SM00304">
    <property type="entry name" value="HAMP"/>
    <property type="match status" value="1"/>
</dbReference>
<evidence type="ECO:0000313" key="15">
    <source>
        <dbReference type="EMBL" id="RDW18993.1"/>
    </source>
</evidence>
<dbReference type="GO" id="GO:0007165">
    <property type="term" value="P:signal transduction"/>
    <property type="evidence" value="ECO:0007669"/>
    <property type="project" value="UniProtKB-KW"/>
</dbReference>
<evidence type="ECO:0000313" key="16">
    <source>
        <dbReference type="Proteomes" id="UP000256520"/>
    </source>
</evidence>
<evidence type="ECO:0000256" key="8">
    <source>
        <dbReference type="ARBA" id="ARBA00023224"/>
    </source>
</evidence>
<reference evidence="16" key="1">
    <citation type="submission" date="2017-11" db="EMBL/GenBank/DDBJ databases">
        <authorList>
            <person name="Zhu W."/>
        </authorList>
    </citation>
    <scope>NUCLEOTIDE SEQUENCE [LARGE SCALE GENOMIC DNA]</scope>
    <source>
        <strain evidence="16">CAU 1051</strain>
    </source>
</reference>
<protein>
    <submittedName>
        <fullName evidence="15">Chemotaxis protein</fullName>
    </submittedName>
</protein>
<evidence type="ECO:0000256" key="3">
    <source>
        <dbReference type="ARBA" id="ARBA00022481"/>
    </source>
</evidence>
<keyword evidence="6 12" id="KW-1133">Transmembrane helix</keyword>
<dbReference type="PANTHER" id="PTHR32089">
    <property type="entry name" value="METHYL-ACCEPTING CHEMOTAXIS PROTEIN MCPB"/>
    <property type="match status" value="1"/>
</dbReference>
<evidence type="ECO:0000256" key="12">
    <source>
        <dbReference type="SAM" id="Phobius"/>
    </source>
</evidence>
<evidence type="ECO:0000256" key="1">
    <source>
        <dbReference type="ARBA" id="ARBA00004651"/>
    </source>
</evidence>
<dbReference type="Pfam" id="PF00015">
    <property type="entry name" value="MCPsignal"/>
    <property type="match status" value="1"/>
</dbReference>
<keyword evidence="4" id="KW-0145">Chemotaxis</keyword>
<dbReference type="InterPro" id="IPR029151">
    <property type="entry name" value="Sensor-like_sf"/>
</dbReference>
<dbReference type="CDD" id="cd11386">
    <property type="entry name" value="MCP_signal"/>
    <property type="match status" value="1"/>
</dbReference>
<feature type="region of interest" description="Disordered" evidence="11">
    <location>
        <begin position="388"/>
        <end position="407"/>
    </location>
</feature>
<dbReference type="SUPFAM" id="SSF58104">
    <property type="entry name" value="Methyl-accepting chemotaxis protein (MCP) signaling domain"/>
    <property type="match status" value="1"/>
</dbReference>
<feature type="domain" description="Methyl-accepting transducer" evidence="13">
    <location>
        <begin position="395"/>
        <end position="631"/>
    </location>
</feature>
<dbReference type="EMBL" id="PIOD01000008">
    <property type="protein sequence ID" value="RDW18993.1"/>
    <property type="molecule type" value="Genomic_DNA"/>
</dbReference>
<name>A0A3D8PS95_9BACI</name>
<dbReference type="PROSITE" id="PS50885">
    <property type="entry name" value="HAMP"/>
    <property type="match status" value="1"/>
</dbReference>
<evidence type="ECO:0000256" key="6">
    <source>
        <dbReference type="ARBA" id="ARBA00022989"/>
    </source>
</evidence>
<sequence>MHSISLYYYHPEKRGSLVKIVSKKVSKFSLRNLHVKLFLSFTLILIIPALAIGLLSYETAKNEMQQQILDSVNDNVAKLNRAINDTINPKLIDIEVLANNITSNQYQVLSSPEIQEPLKFYQQTHPEVDIVYTGNEDGVYIMEPAELGVPDGYDARERDWYKQAMERKGESVISEPYVAASTGEMVITISKANDDGTGVVGIDINLNKLQEVAQTTQIGKEGYGFILDQNKKYLAHPTADLGSEAEAAVYGNLYKEASGQLNNKVSGETVVLDYITNDLTGWKIGGTIYTKEIKQASAPILYTSWLVAAIAVVIGIIAVIFIIKSITKPIRQLGESAVKVSQGDLTQYVEIQTNDVIGKLGQAFNEMIDGLRILTQKVERTAESVASASEQLSANTEETNAATEQVSSSIQEVAKNAELQTNTVDKVSQTYNEVAIGVTNIAERSSKVTDLSRHAVLEADEGGQAVSKTVTQMQSIHTSVSESHETIQSLHESSKAVNEILSVISGIADQTNLLALNAAIEAARAGEHGKGFAVVAEEVRHLAGQTQTSAKEIHAIITKIQDDTENTVGIMERITEDVEDGVEITREAIEKFNGILHTTNEISPQMEEVSAAVEQMSAAIQEVTAQSDEIVQVAQSNAATSEEVAASTEEQLASMEEISASVQSLSSMAEDLKSAIANFKY</sequence>
<keyword evidence="2" id="KW-1003">Cell membrane</keyword>
<comment type="caution">
    <text evidence="15">The sequence shown here is derived from an EMBL/GenBank/DDBJ whole genome shotgun (WGS) entry which is preliminary data.</text>
</comment>
<dbReference type="InterPro" id="IPR033479">
    <property type="entry name" value="dCache_1"/>
</dbReference>
<dbReference type="GO" id="GO:0005886">
    <property type="term" value="C:plasma membrane"/>
    <property type="evidence" value="ECO:0007669"/>
    <property type="project" value="UniProtKB-SubCell"/>
</dbReference>
<proteinExistence type="inferred from homology"/>
<keyword evidence="3" id="KW-0488">Methylation</keyword>
<dbReference type="SUPFAM" id="SSF103190">
    <property type="entry name" value="Sensory domain-like"/>
    <property type="match status" value="1"/>
</dbReference>
<dbReference type="Pfam" id="PF00672">
    <property type="entry name" value="HAMP"/>
    <property type="match status" value="1"/>
</dbReference>
<comment type="similarity">
    <text evidence="9">Belongs to the methyl-accepting chemotaxis (MCP) protein family.</text>
</comment>
<feature type="transmembrane region" description="Helical" evidence="12">
    <location>
        <begin position="37"/>
        <end position="57"/>
    </location>
</feature>
<dbReference type="Gene3D" id="1.10.287.950">
    <property type="entry name" value="Methyl-accepting chemotaxis protein"/>
    <property type="match status" value="1"/>
</dbReference>
<keyword evidence="16" id="KW-1185">Reference proteome</keyword>
<dbReference type="AlphaFoldDB" id="A0A3D8PS95"/>
<feature type="transmembrane region" description="Helical" evidence="12">
    <location>
        <begin position="300"/>
        <end position="323"/>
    </location>
</feature>
<dbReference type="CDD" id="cd12912">
    <property type="entry name" value="PDC2_MCP_like"/>
    <property type="match status" value="1"/>
</dbReference>
<dbReference type="OrthoDB" id="9760371at2"/>
<dbReference type="Gene3D" id="1.10.8.500">
    <property type="entry name" value="HAMP domain in histidine kinase"/>
    <property type="match status" value="1"/>
</dbReference>
<dbReference type="InterPro" id="IPR004089">
    <property type="entry name" value="MCPsignal_dom"/>
</dbReference>